<evidence type="ECO:0000256" key="4">
    <source>
        <dbReference type="ARBA" id="ARBA00022598"/>
    </source>
</evidence>
<accession>A0A7V8VF06</accession>
<dbReference type="SMART" id="SM01097">
    <property type="entry name" value="CPSase_sm_chain"/>
    <property type="match status" value="1"/>
</dbReference>
<feature type="domain" description="Carbamoyl-phosphate synthase small subunit N-terminal" evidence="12">
    <location>
        <begin position="1"/>
        <end position="131"/>
    </location>
</feature>
<dbReference type="RefSeq" id="WP_194538262.1">
    <property type="nucleotide sequence ID" value="NZ_JACEFB010000008.1"/>
</dbReference>
<dbReference type="PANTHER" id="PTHR43418">
    <property type="entry name" value="MULTIFUNCTIONAL TRYPTOPHAN BIOSYNTHESIS PROTEIN-RELATED"/>
    <property type="match status" value="1"/>
</dbReference>
<feature type="binding site" evidence="11">
    <location>
        <position position="266"/>
    </location>
    <ligand>
        <name>L-glutamine</name>
        <dbReference type="ChEBI" id="CHEBI:58359"/>
    </ligand>
</feature>
<dbReference type="GO" id="GO:0006207">
    <property type="term" value="P:'de novo' pyrimidine nucleobase biosynthetic process"/>
    <property type="evidence" value="ECO:0007669"/>
    <property type="project" value="InterPro"/>
</dbReference>
<keyword evidence="11" id="KW-0055">Arginine biosynthesis</keyword>
<dbReference type="GO" id="GO:0044205">
    <property type="term" value="P:'de novo' UMP biosynthetic process"/>
    <property type="evidence" value="ECO:0007669"/>
    <property type="project" value="UniProtKB-UniRule"/>
</dbReference>
<evidence type="ECO:0000256" key="8">
    <source>
        <dbReference type="ARBA" id="ARBA00022975"/>
    </source>
</evidence>
<evidence type="ECO:0000256" key="6">
    <source>
        <dbReference type="ARBA" id="ARBA00022840"/>
    </source>
</evidence>
<dbReference type="PRINTS" id="PR00099">
    <property type="entry name" value="CPSGATASE"/>
</dbReference>
<dbReference type="UniPathway" id="UPA00068">
    <property type="reaction ID" value="UER00171"/>
</dbReference>
<evidence type="ECO:0000256" key="7">
    <source>
        <dbReference type="ARBA" id="ARBA00022962"/>
    </source>
</evidence>
<dbReference type="InterPro" id="IPR017926">
    <property type="entry name" value="GATASE"/>
</dbReference>
<feature type="binding site" evidence="11">
    <location>
        <position position="306"/>
    </location>
    <ligand>
        <name>L-glutamine</name>
        <dbReference type="ChEBI" id="CHEBI:58359"/>
    </ligand>
</feature>
<feature type="active site" evidence="11">
    <location>
        <position position="348"/>
    </location>
</feature>
<evidence type="ECO:0000313" key="14">
    <source>
        <dbReference type="Proteomes" id="UP000542342"/>
    </source>
</evidence>
<evidence type="ECO:0000259" key="12">
    <source>
        <dbReference type="SMART" id="SM01097"/>
    </source>
</evidence>
<evidence type="ECO:0000256" key="10">
    <source>
        <dbReference type="ARBA" id="ARBA00049285"/>
    </source>
</evidence>
<dbReference type="PRINTS" id="PR00096">
    <property type="entry name" value="GATASE"/>
</dbReference>
<evidence type="ECO:0000256" key="2">
    <source>
        <dbReference type="ARBA" id="ARBA00005077"/>
    </source>
</evidence>
<dbReference type="EMBL" id="JACEFB010000008">
    <property type="protein sequence ID" value="MBA2226820.1"/>
    <property type="molecule type" value="Genomic_DNA"/>
</dbReference>
<evidence type="ECO:0000256" key="5">
    <source>
        <dbReference type="ARBA" id="ARBA00022741"/>
    </source>
</evidence>
<dbReference type="HAMAP" id="MF_01209">
    <property type="entry name" value="CPSase_S_chain"/>
    <property type="match status" value="1"/>
</dbReference>
<dbReference type="PANTHER" id="PTHR43418:SF7">
    <property type="entry name" value="CARBAMOYL-PHOSPHATE SYNTHASE SMALL CHAIN"/>
    <property type="match status" value="1"/>
</dbReference>
<dbReference type="UniPathway" id="UPA00070">
    <property type="reaction ID" value="UER00115"/>
</dbReference>
<comment type="pathway">
    <text evidence="1 11">Pyrimidine metabolism; UMP biosynthesis via de novo pathway; (S)-dihydroorotate from bicarbonate: step 1/3.</text>
</comment>
<comment type="catalytic activity">
    <reaction evidence="9 11">
        <text>hydrogencarbonate + L-glutamine + 2 ATP + H2O = carbamoyl phosphate + L-glutamate + 2 ADP + phosphate + 2 H(+)</text>
        <dbReference type="Rhea" id="RHEA:18633"/>
        <dbReference type="ChEBI" id="CHEBI:15377"/>
        <dbReference type="ChEBI" id="CHEBI:15378"/>
        <dbReference type="ChEBI" id="CHEBI:17544"/>
        <dbReference type="ChEBI" id="CHEBI:29985"/>
        <dbReference type="ChEBI" id="CHEBI:30616"/>
        <dbReference type="ChEBI" id="CHEBI:43474"/>
        <dbReference type="ChEBI" id="CHEBI:58228"/>
        <dbReference type="ChEBI" id="CHEBI:58359"/>
        <dbReference type="ChEBI" id="CHEBI:456216"/>
        <dbReference type="EC" id="6.3.5.5"/>
    </reaction>
</comment>
<dbReference type="Gene3D" id="3.50.30.20">
    <property type="entry name" value="Carbamoyl-phosphate synthase small subunit, N-terminal domain"/>
    <property type="match status" value="1"/>
</dbReference>
<proteinExistence type="inferred from homology"/>
<feature type="active site" description="Nucleophile" evidence="11">
    <location>
        <position position="262"/>
    </location>
</feature>
<dbReference type="GO" id="GO:0004088">
    <property type="term" value="F:carbamoyl-phosphate synthase (glutamine-hydrolyzing) activity"/>
    <property type="evidence" value="ECO:0007669"/>
    <property type="project" value="UniProtKB-UniRule"/>
</dbReference>
<comment type="similarity">
    <text evidence="3 11">Belongs to the CarA family.</text>
</comment>
<keyword evidence="8 11" id="KW-0665">Pyrimidine biosynthesis</keyword>
<organism evidence="13 14">
    <name type="scientific">Thermogemmata fonticola</name>
    <dbReference type="NCBI Taxonomy" id="2755323"/>
    <lineage>
        <taxon>Bacteria</taxon>
        <taxon>Pseudomonadati</taxon>
        <taxon>Planctomycetota</taxon>
        <taxon>Planctomycetia</taxon>
        <taxon>Gemmatales</taxon>
        <taxon>Gemmataceae</taxon>
        <taxon>Thermogemmata</taxon>
    </lineage>
</organism>
<evidence type="ECO:0000256" key="1">
    <source>
        <dbReference type="ARBA" id="ARBA00004812"/>
    </source>
</evidence>
<comment type="catalytic activity">
    <reaction evidence="10 11">
        <text>L-glutamine + H2O = L-glutamate + NH4(+)</text>
        <dbReference type="Rhea" id="RHEA:15889"/>
        <dbReference type="ChEBI" id="CHEBI:15377"/>
        <dbReference type="ChEBI" id="CHEBI:28938"/>
        <dbReference type="ChEBI" id="CHEBI:29985"/>
        <dbReference type="ChEBI" id="CHEBI:58359"/>
    </reaction>
</comment>
<feature type="binding site" evidence="11">
    <location>
        <position position="237"/>
    </location>
    <ligand>
        <name>L-glutamine</name>
        <dbReference type="ChEBI" id="CHEBI:58359"/>
    </ligand>
</feature>
<dbReference type="NCBIfam" id="TIGR01368">
    <property type="entry name" value="CPSaseIIsmall"/>
    <property type="match status" value="1"/>
</dbReference>
<keyword evidence="5 11" id="KW-0547">Nucleotide-binding</keyword>
<dbReference type="InterPro" id="IPR035686">
    <property type="entry name" value="CPSase_GATase1"/>
</dbReference>
<dbReference type="InterPro" id="IPR036480">
    <property type="entry name" value="CarbP_synth_ssu_N_sf"/>
</dbReference>
<keyword evidence="7 11" id="KW-0315">Glutamine amidotransferase</keyword>
<dbReference type="InterPro" id="IPR002474">
    <property type="entry name" value="CarbamoylP_synth_ssu_N"/>
</dbReference>
<dbReference type="InterPro" id="IPR006274">
    <property type="entry name" value="CarbamoylP_synth_ssu"/>
</dbReference>
<dbReference type="EC" id="6.3.5.5" evidence="11"/>
<keyword evidence="14" id="KW-1185">Reference proteome</keyword>
<evidence type="ECO:0000256" key="11">
    <source>
        <dbReference type="HAMAP-Rule" id="MF_01209"/>
    </source>
</evidence>
<feature type="binding site" evidence="11">
    <location>
        <position position="307"/>
    </location>
    <ligand>
        <name>L-glutamine</name>
        <dbReference type="ChEBI" id="CHEBI:58359"/>
    </ligand>
</feature>
<comment type="caution">
    <text evidence="13">The sequence shown here is derived from an EMBL/GenBank/DDBJ whole genome shotgun (WGS) entry which is preliminary data.</text>
</comment>
<comment type="subunit">
    <text evidence="11">Composed of two chains; the small (or glutamine) chain promotes the hydrolysis of glutamine to ammonia, which is used by the large (or ammonia) chain to synthesize carbamoyl phosphate. Tetramer of heterodimers (alpha,beta)4.</text>
</comment>
<dbReference type="AlphaFoldDB" id="A0A7V8VF06"/>
<dbReference type="GO" id="GO:0005524">
    <property type="term" value="F:ATP binding"/>
    <property type="evidence" value="ECO:0007669"/>
    <property type="project" value="UniProtKB-UniRule"/>
</dbReference>
<feature type="binding site" evidence="11">
    <location>
        <position position="235"/>
    </location>
    <ligand>
        <name>L-glutamine</name>
        <dbReference type="ChEBI" id="CHEBI:58359"/>
    </ligand>
</feature>
<dbReference type="Pfam" id="PF00988">
    <property type="entry name" value="CPSase_sm_chain"/>
    <property type="match status" value="1"/>
</dbReference>
<evidence type="ECO:0000256" key="9">
    <source>
        <dbReference type="ARBA" id="ARBA00048816"/>
    </source>
</evidence>
<name>A0A7V8VF06_9BACT</name>
<comment type="function">
    <text evidence="11">Small subunit of the glutamine-dependent carbamoyl phosphate synthetase (CPSase). CPSase catalyzes the formation of carbamoyl phosphate from the ammonia moiety of glutamine, carbonate, and phosphate donated by ATP, constituting the first step of 2 biosynthetic pathways, one leading to arginine and/or urea and the other to pyrimidine nucleotides. The small subunit (glutamine amidotransferase) binds and cleaves glutamine to supply the large subunit with the substrate ammonia.</text>
</comment>
<protein>
    <recommendedName>
        <fullName evidence="11">Carbamoyl phosphate synthase small chain</fullName>
        <ecNumber evidence="11">6.3.5.5</ecNumber>
    </recommendedName>
    <alternativeName>
        <fullName evidence="11">Carbamoyl phosphate synthetase glutamine chain</fullName>
    </alternativeName>
</protein>
<dbReference type="FunFam" id="3.50.30.20:FF:000001">
    <property type="entry name" value="Carbamoyl-phosphate synthase small chain"/>
    <property type="match status" value="1"/>
</dbReference>
<dbReference type="NCBIfam" id="NF009475">
    <property type="entry name" value="PRK12838.1"/>
    <property type="match status" value="1"/>
</dbReference>
<comment type="pathway">
    <text evidence="2 11">Amino-acid biosynthesis; L-arginine biosynthesis; carbamoyl phosphate from bicarbonate: step 1/1.</text>
</comment>
<dbReference type="Pfam" id="PF00117">
    <property type="entry name" value="GATase"/>
    <property type="match status" value="1"/>
</dbReference>
<gene>
    <name evidence="11 13" type="primary">carA</name>
    <name evidence="13" type="ORF">H0921_11675</name>
</gene>
<dbReference type="InterPro" id="IPR050472">
    <property type="entry name" value="Anth_synth/Amidotransfase"/>
</dbReference>
<dbReference type="SUPFAM" id="SSF52021">
    <property type="entry name" value="Carbamoyl phosphate synthetase, small subunit N-terminal domain"/>
    <property type="match status" value="1"/>
</dbReference>
<dbReference type="PRINTS" id="PR00097">
    <property type="entry name" value="ANTSNTHASEII"/>
</dbReference>
<dbReference type="GO" id="GO:0006541">
    <property type="term" value="P:glutamine metabolic process"/>
    <property type="evidence" value="ECO:0007669"/>
    <property type="project" value="InterPro"/>
</dbReference>
<dbReference type="FunFam" id="3.40.50.880:FF:000029">
    <property type="entry name" value="Carbamoyl-phosphate synthase small chain"/>
    <property type="match status" value="1"/>
</dbReference>
<feature type="binding site" evidence="11">
    <location>
        <position position="263"/>
    </location>
    <ligand>
        <name>L-glutamine</name>
        <dbReference type="ChEBI" id="CHEBI:58359"/>
    </ligand>
</feature>
<keyword evidence="4 11" id="KW-0436">Ligase</keyword>
<dbReference type="Gene3D" id="3.40.50.880">
    <property type="match status" value="1"/>
</dbReference>
<evidence type="ECO:0000313" key="13">
    <source>
        <dbReference type="EMBL" id="MBA2226820.1"/>
    </source>
</evidence>
<dbReference type="PROSITE" id="PS51273">
    <property type="entry name" value="GATASE_TYPE_1"/>
    <property type="match status" value="1"/>
</dbReference>
<sequence length="368" mass="40421">MQAKLALEDGTIYTGEAFGAPGEAGGEVVFNTSMMGYQEILTDPSYAGQIVTMTYPHIGNYGVNAEDRESARVQVAGFVVRDLTATPSNYRSQSDLDTYLKTAGVVGIAGIDTRALVRRLRLRGAMNGVISCQDLDDQSLVAKARALPPMAGQDLVRAVTPREPYTWQERPGLLARHILPPRPPEKHVVAIDYGMKWNILRLLTQVGCRVTVVPATFSAEEILRLHPDGIFLSNGPGDPAAVTYAIDTIRQLVGKRPMFGICLGHQLLCLALGAKTFKLKFGHRGANHPVRNERTGHVEITTQNHGFAVDPRTLPSDVDITHVNLNDRTLEGIRHKRLPLLSVQYHPEASAGPHDSSYLFEEFRRLMG</sequence>
<dbReference type="SUPFAM" id="SSF52317">
    <property type="entry name" value="Class I glutamine amidotransferase-like"/>
    <property type="match status" value="1"/>
</dbReference>
<evidence type="ECO:0000256" key="3">
    <source>
        <dbReference type="ARBA" id="ARBA00007800"/>
    </source>
</evidence>
<dbReference type="InterPro" id="IPR029062">
    <property type="entry name" value="Class_I_gatase-like"/>
</dbReference>
<dbReference type="Proteomes" id="UP000542342">
    <property type="component" value="Unassembled WGS sequence"/>
</dbReference>
<dbReference type="CDD" id="cd01744">
    <property type="entry name" value="GATase1_CPSase"/>
    <property type="match status" value="1"/>
</dbReference>
<reference evidence="13 14" key="1">
    <citation type="submission" date="2020-07" db="EMBL/GenBank/DDBJ databases">
        <title>Thermogemmata thermophila gen. nov., sp. nov., a novel moderate thermophilic planctomycete from a Kamchatka hot spring.</title>
        <authorList>
            <person name="Elcheninov A.G."/>
            <person name="Podosokorskaya O.A."/>
            <person name="Kovaleva O.L."/>
            <person name="Novikov A."/>
            <person name="Bonch-Osmolovskaya E.A."/>
            <person name="Toshchakov S.V."/>
            <person name="Kublanov I.V."/>
        </authorList>
    </citation>
    <scope>NUCLEOTIDE SEQUENCE [LARGE SCALE GENOMIC DNA]</scope>
    <source>
        <strain evidence="13 14">2918</strain>
    </source>
</reference>
<feature type="region of interest" description="CPSase" evidence="11">
    <location>
        <begin position="1"/>
        <end position="186"/>
    </location>
</feature>
<feature type="active site" evidence="11">
    <location>
        <position position="346"/>
    </location>
</feature>
<keyword evidence="11" id="KW-0028">Amino-acid biosynthesis</keyword>
<feature type="binding site" evidence="11">
    <location>
        <position position="304"/>
    </location>
    <ligand>
        <name>L-glutamine</name>
        <dbReference type="ChEBI" id="CHEBI:58359"/>
    </ligand>
</feature>
<feature type="binding site" evidence="11">
    <location>
        <position position="45"/>
    </location>
    <ligand>
        <name>L-glutamine</name>
        <dbReference type="ChEBI" id="CHEBI:58359"/>
    </ligand>
</feature>
<keyword evidence="6 11" id="KW-0067">ATP-binding</keyword>
<dbReference type="GO" id="GO:0006526">
    <property type="term" value="P:L-arginine biosynthetic process"/>
    <property type="evidence" value="ECO:0007669"/>
    <property type="project" value="UniProtKB-UniRule"/>
</dbReference>